<dbReference type="AlphaFoldDB" id="A0A3M2WE14"/>
<dbReference type="Proteomes" id="UP000277952">
    <property type="component" value="Unassembled WGS sequence"/>
</dbReference>
<proteinExistence type="predicted"/>
<comment type="caution">
    <text evidence="2">The sequence shown here is derived from an EMBL/GenBank/DDBJ whole genome shotgun (WGS) entry which is preliminary data.</text>
</comment>
<dbReference type="InterPro" id="IPR037883">
    <property type="entry name" value="Knr4/Smi1-like_sf"/>
</dbReference>
<dbReference type="SMART" id="SM00860">
    <property type="entry name" value="SMI1_KNR4"/>
    <property type="match status" value="1"/>
</dbReference>
<dbReference type="SUPFAM" id="SSF160631">
    <property type="entry name" value="SMI1/KNR4-like"/>
    <property type="match status" value="1"/>
</dbReference>
<dbReference type="Pfam" id="PF14567">
    <property type="entry name" value="SUKH_5"/>
    <property type="match status" value="1"/>
</dbReference>
<gene>
    <name evidence="2" type="ORF">ALQ94_101440</name>
</gene>
<sequence length="152" mass="17067">MQPLQGNSVRPEMAACLHFIAWNKSALGLEQMTDNFFRIPTDAEIADAESKLNFRFSAPYVQFLKGGSDVVNAVFEPAVILDGGSSLGIFEIAKIAWDHGVPRDWLPFIEDNGDYFCVSEAGGVRYWSHNGSTNERWPTFSAWFRQVCIDLE</sequence>
<organism evidence="2 3">
    <name type="scientific">Pseudomonas amygdali pv. morsprunorum</name>
    <dbReference type="NCBI Taxonomy" id="129138"/>
    <lineage>
        <taxon>Bacteria</taxon>
        <taxon>Pseudomonadati</taxon>
        <taxon>Pseudomonadota</taxon>
        <taxon>Gammaproteobacteria</taxon>
        <taxon>Pseudomonadales</taxon>
        <taxon>Pseudomonadaceae</taxon>
        <taxon>Pseudomonas</taxon>
        <taxon>Pseudomonas amygdali</taxon>
    </lineage>
</organism>
<evidence type="ECO:0000313" key="2">
    <source>
        <dbReference type="EMBL" id="RML49769.1"/>
    </source>
</evidence>
<dbReference type="EMBL" id="RBNS01000266">
    <property type="protein sequence ID" value="RML49769.1"/>
    <property type="molecule type" value="Genomic_DNA"/>
</dbReference>
<evidence type="ECO:0000259" key="1">
    <source>
        <dbReference type="SMART" id="SM00860"/>
    </source>
</evidence>
<accession>A0A3M2WE14</accession>
<name>A0A3M2WE14_PSEA0</name>
<reference evidence="2 3" key="1">
    <citation type="submission" date="2018-08" db="EMBL/GenBank/DDBJ databases">
        <title>Recombination of ecologically and evolutionarily significant loci maintains genetic cohesion in the Pseudomonas syringae species complex.</title>
        <authorList>
            <person name="Dillon M."/>
            <person name="Thakur S."/>
            <person name="Almeida R.N.D."/>
            <person name="Weir B.S."/>
            <person name="Guttman D.S."/>
        </authorList>
    </citation>
    <scope>NUCLEOTIDE SEQUENCE [LARGE SCALE GENOMIC DNA]</scope>
    <source>
        <strain evidence="2 3">19322</strain>
    </source>
</reference>
<evidence type="ECO:0000313" key="3">
    <source>
        <dbReference type="Proteomes" id="UP000277952"/>
    </source>
</evidence>
<dbReference type="InterPro" id="IPR018958">
    <property type="entry name" value="Knr4/Smi1-like_dom"/>
</dbReference>
<dbReference type="Gene3D" id="3.40.1580.10">
    <property type="entry name" value="SMI1/KNR4-like"/>
    <property type="match status" value="1"/>
</dbReference>
<protein>
    <recommendedName>
        <fullName evidence="1">Knr4/Smi1-like domain-containing protein</fullName>
    </recommendedName>
</protein>
<feature type="domain" description="Knr4/Smi1-like" evidence="1">
    <location>
        <begin position="40"/>
        <end position="146"/>
    </location>
</feature>